<name>A0A5A7P5Y6_STRAF</name>
<dbReference type="EMBL" id="BKCP01002224">
    <property type="protein sequence ID" value="GER27898.1"/>
    <property type="molecule type" value="Genomic_DNA"/>
</dbReference>
<reference evidence="2" key="1">
    <citation type="journal article" date="2019" name="Curr. Biol.">
        <title>Genome Sequence of Striga asiatica Provides Insight into the Evolution of Plant Parasitism.</title>
        <authorList>
            <person name="Yoshida S."/>
            <person name="Kim S."/>
            <person name="Wafula E.K."/>
            <person name="Tanskanen J."/>
            <person name="Kim Y.M."/>
            <person name="Honaas L."/>
            <person name="Yang Z."/>
            <person name="Spallek T."/>
            <person name="Conn C.E."/>
            <person name="Ichihashi Y."/>
            <person name="Cheong K."/>
            <person name="Cui S."/>
            <person name="Der J.P."/>
            <person name="Gundlach H."/>
            <person name="Jiao Y."/>
            <person name="Hori C."/>
            <person name="Ishida J.K."/>
            <person name="Kasahara H."/>
            <person name="Kiba T."/>
            <person name="Kim M.S."/>
            <person name="Koo N."/>
            <person name="Laohavisit A."/>
            <person name="Lee Y.H."/>
            <person name="Lumba S."/>
            <person name="McCourt P."/>
            <person name="Mortimer J.C."/>
            <person name="Mutuku J.M."/>
            <person name="Nomura T."/>
            <person name="Sasaki-Sekimoto Y."/>
            <person name="Seto Y."/>
            <person name="Wang Y."/>
            <person name="Wakatake T."/>
            <person name="Sakakibara H."/>
            <person name="Demura T."/>
            <person name="Yamaguchi S."/>
            <person name="Yoneyama K."/>
            <person name="Manabe R.I."/>
            <person name="Nelson D.C."/>
            <person name="Schulman A.H."/>
            <person name="Timko M.P."/>
            <person name="dePamphilis C.W."/>
            <person name="Choi D."/>
            <person name="Shirasu K."/>
        </authorList>
    </citation>
    <scope>NUCLEOTIDE SEQUENCE [LARGE SCALE GENOMIC DNA]</scope>
    <source>
        <strain evidence="2">cv. UVA1</strain>
    </source>
</reference>
<accession>A0A5A7P5Y6</accession>
<organism evidence="1 2">
    <name type="scientific">Striga asiatica</name>
    <name type="common">Asiatic witchweed</name>
    <name type="synonym">Buchnera asiatica</name>
    <dbReference type="NCBI Taxonomy" id="4170"/>
    <lineage>
        <taxon>Eukaryota</taxon>
        <taxon>Viridiplantae</taxon>
        <taxon>Streptophyta</taxon>
        <taxon>Embryophyta</taxon>
        <taxon>Tracheophyta</taxon>
        <taxon>Spermatophyta</taxon>
        <taxon>Magnoliopsida</taxon>
        <taxon>eudicotyledons</taxon>
        <taxon>Gunneridae</taxon>
        <taxon>Pentapetalae</taxon>
        <taxon>asterids</taxon>
        <taxon>lamiids</taxon>
        <taxon>Lamiales</taxon>
        <taxon>Orobanchaceae</taxon>
        <taxon>Buchnereae</taxon>
        <taxon>Striga</taxon>
    </lineage>
</organism>
<protein>
    <submittedName>
        <fullName evidence="1">3-octaprenyl-4-hydroxybenzoate carboxy-lyase</fullName>
    </submittedName>
</protein>
<dbReference type="Proteomes" id="UP000325081">
    <property type="component" value="Unassembled WGS sequence"/>
</dbReference>
<dbReference type="OrthoDB" id="1702898at2759"/>
<keyword evidence="2" id="KW-1185">Reference proteome</keyword>
<gene>
    <name evidence="1" type="ORF">STAS_03637</name>
</gene>
<dbReference type="AlphaFoldDB" id="A0A5A7P5Y6"/>
<comment type="caution">
    <text evidence="1">The sequence shown here is derived from an EMBL/GenBank/DDBJ whole genome shotgun (WGS) entry which is preliminary data.</text>
</comment>
<sequence length="184" mass="19507">MFTFINPFANSSIFLSELPPRPIASRATSLHLPAFDLITLPSSPSITRLTQLTISPFFTIPNSSFLALIPNAHTSVTSFAFVLWSVHCGIATIGTPEHSPSRVEFHPQCVTKHPVAGCASTSTCGAHGTTSPLPDTSSCVKFGGSIGCSDERTTQRKCLPHAARAHASSSVCWGVSSARLPNET</sequence>
<dbReference type="GO" id="GO:0016829">
    <property type="term" value="F:lyase activity"/>
    <property type="evidence" value="ECO:0007669"/>
    <property type="project" value="UniProtKB-KW"/>
</dbReference>
<evidence type="ECO:0000313" key="2">
    <source>
        <dbReference type="Proteomes" id="UP000325081"/>
    </source>
</evidence>
<evidence type="ECO:0000313" key="1">
    <source>
        <dbReference type="EMBL" id="GER27898.1"/>
    </source>
</evidence>
<keyword evidence="1" id="KW-0456">Lyase</keyword>
<proteinExistence type="predicted"/>